<evidence type="ECO:0000256" key="1">
    <source>
        <dbReference type="SAM" id="MobiDB-lite"/>
    </source>
</evidence>
<proteinExistence type="predicted"/>
<evidence type="ECO:0000313" key="2">
    <source>
        <dbReference type="EMBL" id="KAF2647604.1"/>
    </source>
</evidence>
<dbReference type="AlphaFoldDB" id="A0A6A6SN40"/>
<feature type="region of interest" description="Disordered" evidence="1">
    <location>
        <begin position="82"/>
        <end position="141"/>
    </location>
</feature>
<dbReference type="Gene3D" id="3.30.420.40">
    <property type="match status" value="2"/>
</dbReference>
<dbReference type="EMBL" id="MU004600">
    <property type="protein sequence ID" value="KAF2647604.1"/>
    <property type="molecule type" value="Genomic_DNA"/>
</dbReference>
<organism evidence="2 3">
    <name type="scientific">Lophiostoma macrostomum CBS 122681</name>
    <dbReference type="NCBI Taxonomy" id="1314788"/>
    <lineage>
        <taxon>Eukaryota</taxon>
        <taxon>Fungi</taxon>
        <taxon>Dikarya</taxon>
        <taxon>Ascomycota</taxon>
        <taxon>Pezizomycotina</taxon>
        <taxon>Dothideomycetes</taxon>
        <taxon>Pleosporomycetidae</taxon>
        <taxon>Pleosporales</taxon>
        <taxon>Lophiostomataceae</taxon>
        <taxon>Lophiostoma</taxon>
    </lineage>
</organism>
<dbReference type="PANTHER" id="PTHR42749">
    <property type="entry name" value="CELL SHAPE-DETERMINING PROTEIN MREB"/>
    <property type="match status" value="1"/>
</dbReference>
<dbReference type="SUPFAM" id="SSF53067">
    <property type="entry name" value="Actin-like ATPase domain"/>
    <property type="match status" value="2"/>
</dbReference>
<keyword evidence="3" id="KW-1185">Reference proteome</keyword>
<dbReference type="OrthoDB" id="2963168at2759"/>
<dbReference type="PANTHER" id="PTHR42749:SF8">
    <property type="entry name" value="HSP70 FAMILY PROTEIN (AFU_ORTHOLOGUE AFUA_3G13740)"/>
    <property type="match status" value="1"/>
</dbReference>
<dbReference type="InterPro" id="IPR043129">
    <property type="entry name" value="ATPase_NBD"/>
</dbReference>
<gene>
    <name evidence="2" type="ORF">K491DRAFT_614350</name>
</gene>
<feature type="compositionally biased region" description="Polar residues" evidence="1">
    <location>
        <begin position="122"/>
        <end position="136"/>
    </location>
</feature>
<dbReference type="InterPro" id="IPR018181">
    <property type="entry name" value="Heat_shock_70_CS"/>
</dbReference>
<sequence length="709" mass="79370">MDVVQCIPSIDTDSPKDHDRLVIAIDLGTTFSSVAYTRILKGQSPAHHGIEDVHCVDEYPDYRAAPPEPSRQDVPTELWYDIDGKSTTTNSSLGPEEAYSDEELLDGEYTSHAVDSEEDQETTQTPQSSENGQSTGEAPKSKYWGFGVQKQFRTMNVPADDNRQISRFKLLLDHQESTQEVRSALAPMIKKLKAQKLIKKETDLFTHYLTHLLRHTKTHLHRKGFLKPELSIEFVICVPAKWPSKACRIMQAAMKAAVRESGIGDQVQHSIDDFFLVSEPEAAATCVFAEKREVCEFGEVVVILDAGGGTIDAVTYEVTRSDPLRMDAEVVAANSILSGGSYINERFNQILTKILSPVRGDIEIHGNTMKSIVDVKVLEFENGEKRSVDTTLKGATIEPIRIDGLQEKPGRRRFCQNLLKITPTELNNIYAKPLNGAKEALKDQLEKASAERRSVNSVILTGGFGQSPALRSYLSQYLSEQKNFDRGGIKFTTPDVSCTAVARGAVLRAIRKANGPDRISQCSYGVLVDDPYDPDRYAAHKCARQTPDADGNDYVTATIEWLIQKGMKLNNAAEFYIPVKHTIDVSQKRLICTENLYVSDGKHDSHFKKSHAHNKGHELAGEMKVDMTFLKTKKLIKPQRPWHMDEKTSKAFKQGYWNVEFEIVLVIHGRNLRYEARWPRRDHLQPGQVQTVCKRGQVCIAAAFPPGTA</sequence>
<evidence type="ECO:0008006" key="4">
    <source>
        <dbReference type="Google" id="ProtNLM"/>
    </source>
</evidence>
<evidence type="ECO:0000313" key="3">
    <source>
        <dbReference type="Proteomes" id="UP000799324"/>
    </source>
</evidence>
<dbReference type="PROSITE" id="PS00297">
    <property type="entry name" value="HSP70_1"/>
    <property type="match status" value="1"/>
</dbReference>
<dbReference type="Gene3D" id="3.90.640.10">
    <property type="entry name" value="Actin, Chain A, domain 4"/>
    <property type="match status" value="1"/>
</dbReference>
<reference evidence="2" key="1">
    <citation type="journal article" date="2020" name="Stud. Mycol.">
        <title>101 Dothideomycetes genomes: a test case for predicting lifestyles and emergence of pathogens.</title>
        <authorList>
            <person name="Haridas S."/>
            <person name="Albert R."/>
            <person name="Binder M."/>
            <person name="Bloem J."/>
            <person name="Labutti K."/>
            <person name="Salamov A."/>
            <person name="Andreopoulos B."/>
            <person name="Baker S."/>
            <person name="Barry K."/>
            <person name="Bills G."/>
            <person name="Bluhm B."/>
            <person name="Cannon C."/>
            <person name="Castanera R."/>
            <person name="Culley D."/>
            <person name="Daum C."/>
            <person name="Ezra D."/>
            <person name="Gonzalez J."/>
            <person name="Henrissat B."/>
            <person name="Kuo A."/>
            <person name="Liang C."/>
            <person name="Lipzen A."/>
            <person name="Lutzoni F."/>
            <person name="Magnuson J."/>
            <person name="Mondo S."/>
            <person name="Nolan M."/>
            <person name="Ohm R."/>
            <person name="Pangilinan J."/>
            <person name="Park H.-J."/>
            <person name="Ramirez L."/>
            <person name="Alfaro M."/>
            <person name="Sun H."/>
            <person name="Tritt A."/>
            <person name="Yoshinaga Y."/>
            <person name="Zwiers L.-H."/>
            <person name="Turgeon B."/>
            <person name="Goodwin S."/>
            <person name="Spatafora J."/>
            <person name="Crous P."/>
            <person name="Grigoriev I."/>
        </authorList>
    </citation>
    <scope>NUCLEOTIDE SEQUENCE</scope>
    <source>
        <strain evidence="2">CBS 122681</strain>
    </source>
</reference>
<dbReference type="Proteomes" id="UP000799324">
    <property type="component" value="Unassembled WGS sequence"/>
</dbReference>
<protein>
    <recommendedName>
        <fullName evidence="4">Actin-like ATPase domain-containing protein</fullName>
    </recommendedName>
</protein>
<name>A0A6A6SN40_9PLEO</name>
<accession>A0A6A6SN40</accession>
<dbReference type="CDD" id="cd10170">
    <property type="entry name" value="ASKHA_NBD_HSP70"/>
    <property type="match status" value="1"/>
</dbReference>